<evidence type="ECO:0000256" key="5">
    <source>
        <dbReference type="ARBA" id="ARBA00023002"/>
    </source>
</evidence>
<dbReference type="Proteomes" id="UP000054359">
    <property type="component" value="Unassembled WGS sequence"/>
</dbReference>
<accession>A0A087UPV4</accession>
<keyword evidence="7" id="KW-0472">Membrane</keyword>
<evidence type="ECO:0000256" key="3">
    <source>
        <dbReference type="ARBA" id="ARBA00022827"/>
    </source>
</evidence>
<reference evidence="9 10" key="1">
    <citation type="submission" date="2013-11" db="EMBL/GenBank/DDBJ databases">
        <title>Genome sequencing of Stegodyphus mimosarum.</title>
        <authorList>
            <person name="Bechsgaard J."/>
        </authorList>
    </citation>
    <scope>NUCLEOTIDE SEQUENCE [LARGE SCALE GENOMIC DNA]</scope>
</reference>
<dbReference type="InterPro" id="IPR002938">
    <property type="entry name" value="FAD-bd"/>
</dbReference>
<evidence type="ECO:0000313" key="10">
    <source>
        <dbReference type="Proteomes" id="UP000054359"/>
    </source>
</evidence>
<evidence type="ECO:0000256" key="4">
    <source>
        <dbReference type="ARBA" id="ARBA00022857"/>
    </source>
</evidence>
<keyword evidence="7" id="KW-0812">Transmembrane</keyword>
<dbReference type="PANTHER" id="PTHR46028:SF2">
    <property type="entry name" value="KYNURENINE 3-MONOOXYGENASE"/>
    <property type="match status" value="1"/>
</dbReference>
<dbReference type="PANTHER" id="PTHR46028">
    <property type="entry name" value="KYNURENINE 3-MONOOXYGENASE"/>
    <property type="match status" value="1"/>
</dbReference>
<dbReference type="GO" id="GO:0005741">
    <property type="term" value="C:mitochondrial outer membrane"/>
    <property type="evidence" value="ECO:0007669"/>
    <property type="project" value="TreeGrafter"/>
</dbReference>
<dbReference type="GO" id="GO:0070189">
    <property type="term" value="P:kynurenine metabolic process"/>
    <property type="evidence" value="ECO:0007669"/>
    <property type="project" value="TreeGrafter"/>
</dbReference>
<sequence length="239" mass="27696">MEKNFLHIWPRHTFMLIALPNQDKTYTVTLFMPFEMFEKLTTPELLLQFFSEQFPDAVTLIGRDKLVTDFFRTPASALVSIKCNPYHIEDKVLILGDAAHAMVPFYGQGMNAGFEDCEILSQLLDAYSYDLKKVLPAFTENRHQDAEAICDLAMYNYVEMRHLVTSKKFLIRKKVDDILNILFPKAWIPLYTMVTFSKLRYSHCIGRKQMQDKILATFLWSVAVIGFSIIIGLFTRINS</sequence>
<keyword evidence="10" id="KW-1185">Reference proteome</keyword>
<name>A0A087UPV4_STEMI</name>
<protein>
    <submittedName>
        <fullName evidence="9">Kynurenine 3-monooxygenase</fullName>
    </submittedName>
</protein>
<evidence type="ECO:0000256" key="2">
    <source>
        <dbReference type="ARBA" id="ARBA00022630"/>
    </source>
</evidence>
<evidence type="ECO:0000256" key="1">
    <source>
        <dbReference type="ARBA" id="ARBA00001974"/>
    </source>
</evidence>
<feature type="non-terminal residue" evidence="9">
    <location>
        <position position="239"/>
    </location>
</feature>
<comment type="cofactor">
    <cofactor evidence="1">
        <name>FAD</name>
        <dbReference type="ChEBI" id="CHEBI:57692"/>
    </cofactor>
</comment>
<dbReference type="Pfam" id="PF01494">
    <property type="entry name" value="FAD_binding_3"/>
    <property type="match status" value="1"/>
</dbReference>
<dbReference type="SUPFAM" id="SSF51905">
    <property type="entry name" value="FAD/NAD(P)-binding domain"/>
    <property type="match status" value="1"/>
</dbReference>
<keyword evidence="7" id="KW-1133">Transmembrane helix</keyword>
<evidence type="ECO:0000313" key="9">
    <source>
        <dbReference type="EMBL" id="KFM79393.1"/>
    </source>
</evidence>
<dbReference type="GO" id="GO:0004502">
    <property type="term" value="F:kynurenine 3-monooxygenase activity"/>
    <property type="evidence" value="ECO:0007669"/>
    <property type="project" value="TreeGrafter"/>
</dbReference>
<dbReference type="STRING" id="407821.A0A087UPV4"/>
<dbReference type="GO" id="GO:0071949">
    <property type="term" value="F:FAD binding"/>
    <property type="evidence" value="ECO:0007669"/>
    <property type="project" value="InterPro"/>
</dbReference>
<feature type="domain" description="FAD-binding" evidence="8">
    <location>
        <begin position="59"/>
        <end position="151"/>
    </location>
</feature>
<keyword evidence="2" id="KW-0285">Flavoprotein</keyword>
<evidence type="ECO:0000259" key="8">
    <source>
        <dbReference type="Pfam" id="PF01494"/>
    </source>
</evidence>
<keyword evidence="3" id="KW-0274">FAD</keyword>
<gene>
    <name evidence="9" type="ORF">X975_26466</name>
</gene>
<keyword evidence="5" id="KW-0560">Oxidoreductase</keyword>
<feature type="transmembrane region" description="Helical" evidence="7">
    <location>
        <begin position="214"/>
        <end position="234"/>
    </location>
</feature>
<dbReference type="Gene3D" id="3.50.50.60">
    <property type="entry name" value="FAD/NAD(P)-binding domain"/>
    <property type="match status" value="1"/>
</dbReference>
<dbReference type="EMBL" id="KK120925">
    <property type="protein sequence ID" value="KFM79393.1"/>
    <property type="molecule type" value="Genomic_DNA"/>
</dbReference>
<keyword evidence="6 9" id="KW-0503">Monooxygenase</keyword>
<organism evidence="9 10">
    <name type="scientific">Stegodyphus mimosarum</name>
    <name type="common">African social velvet spider</name>
    <dbReference type="NCBI Taxonomy" id="407821"/>
    <lineage>
        <taxon>Eukaryota</taxon>
        <taxon>Metazoa</taxon>
        <taxon>Ecdysozoa</taxon>
        <taxon>Arthropoda</taxon>
        <taxon>Chelicerata</taxon>
        <taxon>Arachnida</taxon>
        <taxon>Araneae</taxon>
        <taxon>Araneomorphae</taxon>
        <taxon>Entelegynae</taxon>
        <taxon>Eresoidea</taxon>
        <taxon>Eresidae</taxon>
        <taxon>Stegodyphus</taxon>
    </lineage>
</organism>
<dbReference type="OrthoDB" id="10053569at2759"/>
<dbReference type="InterPro" id="IPR036188">
    <property type="entry name" value="FAD/NAD-bd_sf"/>
</dbReference>
<keyword evidence="4" id="KW-0521">NADP</keyword>
<evidence type="ECO:0000256" key="6">
    <source>
        <dbReference type="ARBA" id="ARBA00023033"/>
    </source>
</evidence>
<dbReference type="AlphaFoldDB" id="A0A087UPV4"/>
<dbReference type="OMA" id="HQCIANR"/>
<dbReference type="PRINTS" id="PR00420">
    <property type="entry name" value="RNGMNOXGNASE"/>
</dbReference>
<evidence type="ECO:0000256" key="7">
    <source>
        <dbReference type="SAM" id="Phobius"/>
    </source>
</evidence>
<proteinExistence type="predicted"/>